<keyword evidence="2" id="KW-1133">Transmembrane helix</keyword>
<dbReference type="EMBL" id="BAAASX010000001">
    <property type="protein sequence ID" value="GAA2315887.1"/>
    <property type="molecule type" value="Genomic_DNA"/>
</dbReference>
<comment type="caution">
    <text evidence="3">The sequence shown here is derived from an EMBL/GenBank/DDBJ whole genome shotgun (WGS) entry which is preliminary data.</text>
</comment>
<proteinExistence type="predicted"/>
<feature type="region of interest" description="Disordered" evidence="1">
    <location>
        <begin position="1"/>
        <end position="39"/>
    </location>
</feature>
<keyword evidence="2" id="KW-0472">Membrane</keyword>
<evidence type="ECO:0000256" key="2">
    <source>
        <dbReference type="SAM" id="Phobius"/>
    </source>
</evidence>
<keyword evidence="2" id="KW-0812">Transmembrane</keyword>
<protein>
    <submittedName>
        <fullName evidence="3">Uncharacterized protein</fullName>
    </submittedName>
</protein>
<dbReference type="Proteomes" id="UP001501584">
    <property type="component" value="Unassembled WGS sequence"/>
</dbReference>
<organism evidence="3 4">
    <name type="scientific">Glycomyces rutgersensis</name>
    <dbReference type="NCBI Taxonomy" id="58115"/>
    <lineage>
        <taxon>Bacteria</taxon>
        <taxon>Bacillati</taxon>
        <taxon>Actinomycetota</taxon>
        <taxon>Actinomycetes</taxon>
        <taxon>Glycomycetales</taxon>
        <taxon>Glycomycetaceae</taxon>
        <taxon>Glycomyces</taxon>
    </lineage>
</organism>
<feature type="transmembrane region" description="Helical" evidence="2">
    <location>
        <begin position="72"/>
        <end position="95"/>
    </location>
</feature>
<reference evidence="4" key="1">
    <citation type="journal article" date="2019" name="Int. J. Syst. Evol. Microbiol.">
        <title>The Global Catalogue of Microorganisms (GCM) 10K type strain sequencing project: providing services to taxonomists for standard genome sequencing and annotation.</title>
        <authorList>
            <consortium name="The Broad Institute Genomics Platform"/>
            <consortium name="The Broad Institute Genome Sequencing Center for Infectious Disease"/>
            <person name="Wu L."/>
            <person name="Ma J."/>
        </authorList>
    </citation>
    <scope>NUCLEOTIDE SEQUENCE [LARGE SCALE GENOMIC DNA]</scope>
    <source>
        <strain evidence="4">JCM 6238</strain>
    </source>
</reference>
<accession>A0ABN3F5L5</accession>
<keyword evidence="4" id="KW-1185">Reference proteome</keyword>
<sequence>MSYPGGTLGIGAPRADTPDPGGTETAPPNGATGTKPFTRAATSARLDRIGPVRSSRSPAGLRIGSPGGLMRWVRIVIVGVFVLVAGSAALAGSLAGPRGDAPAFTSDPPELTATAELRRMFMKPGQVAIAVTNHGDAPVRVTGVELLTDSFAPLGVQEFDTEVPPSTNARDLITKFGEATCPDGTASKADPAAVVLHVATEDQAVHLVELELSYPNGTLDRLVREACAAQAVAESARIELGELTAAADGTLEGRLSVTPLGEAALDVTDVRGSVLFEVLAGESVPEGGGVTVTLLFDVVRCDGHAVGDAKHPFGFTVWVAIDGGEPVAVPLNVADDRREALWSMLDVRCGERE</sequence>
<evidence type="ECO:0000313" key="3">
    <source>
        <dbReference type="EMBL" id="GAA2315887.1"/>
    </source>
</evidence>
<evidence type="ECO:0000313" key="4">
    <source>
        <dbReference type="Proteomes" id="UP001501584"/>
    </source>
</evidence>
<gene>
    <name evidence="3" type="ORF">GCM10010403_00880</name>
</gene>
<evidence type="ECO:0000256" key="1">
    <source>
        <dbReference type="SAM" id="MobiDB-lite"/>
    </source>
</evidence>
<name>A0ABN3F5L5_9ACTN</name>